<sequence>MTTTILRLPAVKARSGLSRSSIYLRVEEGTFPSPISLGPRTIGWIESEIEEWIQEQIESSRAS</sequence>
<proteinExistence type="predicted"/>
<dbReference type="Gene3D" id="1.10.238.160">
    <property type="match status" value="1"/>
</dbReference>
<gene>
    <name evidence="1" type="ORF">FEF65_02740</name>
</gene>
<dbReference type="InterPro" id="IPR010260">
    <property type="entry name" value="AlpA"/>
</dbReference>
<dbReference type="PANTHER" id="PTHR36154">
    <property type="entry name" value="DNA-BINDING TRANSCRIPTIONAL ACTIVATOR ALPA"/>
    <property type="match status" value="1"/>
</dbReference>
<keyword evidence="2" id="KW-1185">Reference proteome</keyword>
<dbReference type="AlphaFoldDB" id="A0A5R9GRV8"/>
<dbReference type="InterPro" id="IPR052931">
    <property type="entry name" value="Prophage_regulatory_activator"/>
</dbReference>
<dbReference type="RefSeq" id="WP_138238259.1">
    <property type="nucleotide sequence ID" value="NZ_VBRY01000002.1"/>
</dbReference>
<evidence type="ECO:0000313" key="1">
    <source>
        <dbReference type="EMBL" id="TLS68640.1"/>
    </source>
</evidence>
<dbReference type="Pfam" id="PF05930">
    <property type="entry name" value="Phage_AlpA"/>
    <property type="match status" value="1"/>
</dbReference>
<comment type="caution">
    <text evidence="1">The sequence shown here is derived from an EMBL/GenBank/DDBJ whole genome shotgun (WGS) entry which is preliminary data.</text>
</comment>
<dbReference type="PANTHER" id="PTHR36154:SF1">
    <property type="entry name" value="DNA-BINDING TRANSCRIPTIONAL ACTIVATOR ALPA"/>
    <property type="match status" value="1"/>
</dbReference>
<reference evidence="1 2" key="1">
    <citation type="journal article" date="2019" name="Appl. Environ. Microbiol.">
        <title>Environmental Evidence and Genomic Insight of Iron-oxidizing Bacteria Preference Towards More Corrosion Resistant Stainless Steel at Higher Salinities.</title>
        <authorList>
            <person name="Garrison C.E."/>
            <person name="Price K.A."/>
            <person name="Field E.K."/>
        </authorList>
    </citation>
    <scope>NUCLEOTIDE SEQUENCE [LARGE SCALE GENOMIC DNA]</scope>
    <source>
        <strain evidence="1 2">P3</strain>
    </source>
</reference>
<evidence type="ECO:0000313" key="2">
    <source>
        <dbReference type="Proteomes" id="UP000306585"/>
    </source>
</evidence>
<name>A0A5R9GRV8_9PROT</name>
<dbReference type="Proteomes" id="UP000306585">
    <property type="component" value="Unassembled WGS sequence"/>
</dbReference>
<dbReference type="EMBL" id="VBRY01000002">
    <property type="protein sequence ID" value="TLS68640.1"/>
    <property type="molecule type" value="Genomic_DNA"/>
</dbReference>
<organism evidence="1 2">
    <name type="scientific">Mariprofundus erugo</name>
    <dbReference type="NCBI Taxonomy" id="2528639"/>
    <lineage>
        <taxon>Bacteria</taxon>
        <taxon>Pseudomonadati</taxon>
        <taxon>Pseudomonadota</taxon>
        <taxon>Candidatius Mariprofundia</taxon>
        <taxon>Mariprofundales</taxon>
        <taxon>Mariprofundaceae</taxon>
        <taxon>Mariprofundus</taxon>
    </lineage>
</organism>
<protein>
    <submittedName>
        <fullName evidence="1">AlpA family transcriptional regulator</fullName>
    </submittedName>
</protein>
<accession>A0A5R9GRV8</accession>